<dbReference type="RefSeq" id="WP_005427661.1">
    <property type="nucleotide sequence ID" value="NZ_DS264340.1"/>
</dbReference>
<dbReference type="HOGENOM" id="CLU_3132917_0_0_9"/>
<dbReference type="Gene3D" id="2.60.120.10">
    <property type="entry name" value="Jelly Rolls"/>
    <property type="match status" value="1"/>
</dbReference>
<evidence type="ECO:0000313" key="2">
    <source>
        <dbReference type="EMBL" id="EDM88929.1"/>
    </source>
</evidence>
<dbReference type="eggNOG" id="COG1917">
    <property type="taxonomic scope" value="Bacteria"/>
</dbReference>
<comment type="caution">
    <text evidence="2">The sequence shown here is derived from an EMBL/GenBank/DDBJ whole genome shotgun (WGS) entry which is preliminary data.</text>
</comment>
<gene>
    <name evidence="2" type="ORF">RUMOBE_00052</name>
</gene>
<reference evidence="2 3" key="1">
    <citation type="submission" date="2007-03" db="EMBL/GenBank/DDBJ databases">
        <authorList>
            <person name="Fulton L."/>
            <person name="Clifton S."/>
            <person name="Fulton B."/>
            <person name="Xu J."/>
            <person name="Minx P."/>
            <person name="Pepin K.H."/>
            <person name="Johnson M."/>
            <person name="Thiruvilangam P."/>
            <person name="Bhonagiri V."/>
            <person name="Nash W.E."/>
            <person name="Mardis E.R."/>
            <person name="Wilson R.K."/>
        </authorList>
    </citation>
    <scope>NUCLEOTIDE SEQUENCE [LARGE SCALE GENOMIC DNA]</scope>
    <source>
        <strain evidence="2 3">ATCC 29174</strain>
    </source>
</reference>
<dbReference type="AlphaFoldDB" id="A5ZM35"/>
<accession>A5ZM35</accession>
<proteinExistence type="predicted"/>
<reference evidence="2 3" key="2">
    <citation type="submission" date="2007-04" db="EMBL/GenBank/DDBJ databases">
        <title>Draft genome sequence of Ruminococcus obeum (ATCC 29174).</title>
        <authorList>
            <person name="Sudarsanam P."/>
            <person name="Ley R."/>
            <person name="Guruge J."/>
            <person name="Turnbaugh P.J."/>
            <person name="Mahowald M."/>
            <person name="Liep D."/>
            <person name="Gordon J."/>
        </authorList>
    </citation>
    <scope>NUCLEOTIDE SEQUENCE [LARGE SCALE GENOMIC DNA]</scope>
    <source>
        <strain evidence="2 3">ATCC 29174</strain>
    </source>
</reference>
<dbReference type="Proteomes" id="UP000006002">
    <property type="component" value="Unassembled WGS sequence"/>
</dbReference>
<dbReference type="InterPro" id="IPR011051">
    <property type="entry name" value="RmlC_Cupin_sf"/>
</dbReference>
<name>A5ZM35_9FIRM</name>
<organism evidence="2 3">
    <name type="scientific">Blautia obeum ATCC 29174</name>
    <dbReference type="NCBI Taxonomy" id="411459"/>
    <lineage>
        <taxon>Bacteria</taxon>
        <taxon>Bacillati</taxon>
        <taxon>Bacillota</taxon>
        <taxon>Clostridia</taxon>
        <taxon>Lachnospirales</taxon>
        <taxon>Lachnospiraceae</taxon>
        <taxon>Blautia</taxon>
    </lineage>
</organism>
<dbReference type="SUPFAM" id="SSF51182">
    <property type="entry name" value="RmlC-like cupins"/>
    <property type="match status" value="1"/>
</dbReference>
<dbReference type="InterPro" id="IPR014710">
    <property type="entry name" value="RmlC-like_jellyroll"/>
</dbReference>
<dbReference type="EMBL" id="AAVO02000001">
    <property type="protein sequence ID" value="EDM88929.1"/>
    <property type="molecule type" value="Genomic_DNA"/>
</dbReference>
<protein>
    <submittedName>
        <fullName evidence="2">Conserved domain protein</fullName>
    </submittedName>
</protein>
<sequence length="49" mass="5271">MTGTGIYNDNGTKYPVKAGDVVFCDDGEGHGLLNNGKEDLKFIALILKK</sequence>
<evidence type="ECO:0000259" key="1">
    <source>
        <dbReference type="Pfam" id="PF07883"/>
    </source>
</evidence>
<evidence type="ECO:0000313" key="3">
    <source>
        <dbReference type="Proteomes" id="UP000006002"/>
    </source>
</evidence>
<dbReference type="InterPro" id="IPR013096">
    <property type="entry name" value="Cupin_2"/>
</dbReference>
<dbReference type="Pfam" id="PF07883">
    <property type="entry name" value="Cupin_2"/>
    <property type="match status" value="1"/>
</dbReference>
<feature type="domain" description="Cupin type-2" evidence="1">
    <location>
        <begin position="2"/>
        <end position="44"/>
    </location>
</feature>